<reference evidence="2 3" key="1">
    <citation type="submission" date="2023-03" db="EMBL/GenBank/DDBJ databases">
        <title>Isolation and description of six Streptomyces strains from soil environments, able to metabolize different microbial glucans.</title>
        <authorList>
            <person name="Widen T."/>
            <person name="Larsbrink J."/>
        </authorList>
    </citation>
    <scope>NUCLEOTIDE SEQUENCE [LARGE SCALE GENOMIC DNA]</scope>
    <source>
        <strain evidence="2 3">Mut1</strain>
    </source>
</reference>
<name>A0ABY9HBM2_9ACTN</name>
<feature type="domain" description="KAP NTPase" evidence="1">
    <location>
        <begin position="27"/>
        <end position="310"/>
    </location>
</feature>
<dbReference type="EMBL" id="CP120997">
    <property type="protein sequence ID" value="WLQ31923.1"/>
    <property type="molecule type" value="Genomic_DNA"/>
</dbReference>
<sequence>MADAHFFNDEPFLDHEEGPDLLGHGQYAQHVISLLDRVRAQTETGVLALIGPWGSGKSSVLGKVTRRLRETANDDGWLVAELNPWLYSDLESLTLALFSEIREALPNDGRWSEAREKIGGFGKAISPLGKVTALFGLDSEGLIQEVSNRISGDTSASAAKHKAEDALRKAGHPVLVVMDDLDRLTPEELLVVFKLVRLVGHLPGVYYLISFDERTLLDVLQRSELVGNSEPRARDFMEKIIQVRMDLPAFRERDADTLVNRSLSAVLASHSLTLTPNDQERLSEAYYRYLQARLRTPRAIKRFFGQVDATLGQLTGNVDIVDFLLVTFLRTSEPRAYQLLWQHRAELTGTSMDLPSHRDERPEQGIDRWRIRLQSAGVAEQHLDGVIGLMGMLFAPVRQALGHGINLQAIALRRGIGSIDYFDRYMVFGVPDDDLPEHTLDTALQQLADNTPGTEADELLLRLRDDTQRITRRIGYKRAAGTPLPAAALLKAAAPQYGHLTAAPQGALGLFTADRAMDFLAKDLLTDLAEPDRPAILKIMAETPDGAVLAARTLQRVTARNDSDSPDHTQAAATLDWIDEARSLISHEIARHLAPSASRSVDELTEREITLIWAWRHTKPEAARTWINQRLDQAWTTLDLVAVLLPPDRALFPVINHDTLQSLDALIGLEALHNHLGPLLDAPATNPDNSQDEHRTRILQALREHRGNAPSNG</sequence>
<evidence type="ECO:0000259" key="1">
    <source>
        <dbReference type="Pfam" id="PF07693"/>
    </source>
</evidence>
<gene>
    <name evidence="2" type="ORF">P8A18_00045</name>
</gene>
<dbReference type="Gene3D" id="3.40.50.300">
    <property type="entry name" value="P-loop containing nucleotide triphosphate hydrolases"/>
    <property type="match status" value="1"/>
</dbReference>
<dbReference type="InterPro" id="IPR011646">
    <property type="entry name" value="KAP_P-loop"/>
</dbReference>
<dbReference type="RefSeq" id="WP_306050434.1">
    <property type="nucleotide sequence ID" value="NZ_CP120997.1"/>
</dbReference>
<dbReference type="SUPFAM" id="SSF52540">
    <property type="entry name" value="P-loop containing nucleoside triphosphate hydrolases"/>
    <property type="match status" value="1"/>
</dbReference>
<evidence type="ECO:0000313" key="3">
    <source>
        <dbReference type="Proteomes" id="UP001239522"/>
    </source>
</evidence>
<keyword evidence="3" id="KW-1185">Reference proteome</keyword>
<dbReference type="Proteomes" id="UP001239522">
    <property type="component" value="Chromosome"/>
</dbReference>
<dbReference type="InterPro" id="IPR027417">
    <property type="entry name" value="P-loop_NTPase"/>
</dbReference>
<protein>
    <submittedName>
        <fullName evidence="2">P-loop NTPase fold protein</fullName>
    </submittedName>
</protein>
<organism evidence="2 3">
    <name type="scientific">Streptomyces castrisilvae</name>
    <dbReference type="NCBI Taxonomy" id="3033811"/>
    <lineage>
        <taxon>Bacteria</taxon>
        <taxon>Bacillati</taxon>
        <taxon>Actinomycetota</taxon>
        <taxon>Actinomycetes</taxon>
        <taxon>Kitasatosporales</taxon>
        <taxon>Streptomycetaceae</taxon>
        <taxon>Streptomyces</taxon>
    </lineage>
</organism>
<proteinExistence type="predicted"/>
<accession>A0ABY9HBM2</accession>
<dbReference type="Pfam" id="PF07693">
    <property type="entry name" value="KAP_NTPase"/>
    <property type="match status" value="1"/>
</dbReference>
<evidence type="ECO:0000313" key="2">
    <source>
        <dbReference type="EMBL" id="WLQ31923.1"/>
    </source>
</evidence>